<dbReference type="PROSITE" id="PS00197">
    <property type="entry name" value="2FE2S_FER_1"/>
    <property type="match status" value="1"/>
</dbReference>
<dbReference type="Gene3D" id="1.10.150.120">
    <property type="entry name" value="[2Fe-2S]-binding domain"/>
    <property type="match status" value="1"/>
</dbReference>
<dbReference type="Pfam" id="PF01799">
    <property type="entry name" value="Fer2_2"/>
    <property type="match status" value="1"/>
</dbReference>
<dbReference type="InterPro" id="IPR016166">
    <property type="entry name" value="FAD-bd_PCMH"/>
</dbReference>
<comment type="caution">
    <text evidence="8">The sequence shown here is derived from an EMBL/GenBank/DDBJ whole genome shotgun (WGS) entry which is preliminary data.</text>
</comment>
<dbReference type="Gene3D" id="3.30.390.50">
    <property type="entry name" value="CO dehydrogenase flavoprotein, C-terminal domain"/>
    <property type="match status" value="1"/>
</dbReference>
<dbReference type="PIRSF" id="PIRSF036557">
    <property type="entry name" value="XdhA_RC"/>
    <property type="match status" value="1"/>
</dbReference>
<dbReference type="PROSITE" id="PS51387">
    <property type="entry name" value="FAD_PCMH"/>
    <property type="match status" value="1"/>
</dbReference>
<dbReference type="Proteomes" id="UP001596425">
    <property type="component" value="Unassembled WGS sequence"/>
</dbReference>
<dbReference type="EMBL" id="JBHSVR010000001">
    <property type="protein sequence ID" value="MFC6632885.1"/>
    <property type="molecule type" value="Genomic_DNA"/>
</dbReference>
<gene>
    <name evidence="8" type="primary">xdhA</name>
    <name evidence="8" type="ORF">ACFQBM_06330</name>
</gene>
<dbReference type="InterPro" id="IPR012175">
    <property type="entry name" value="Xanth_DH_ssu_bac"/>
</dbReference>
<sequence length="504" mass="54999">MIEFYLNGRHRQLHSADPNLSILEWLRTDARLTGTKEGCASGDCGACTVAIGSPDAGRGGALRYDSVNACIAPLGSLHGRHLVTVDGLQQEQPHPVQKEMVECHGAQCGFCTPGIIMSLFALHTESAATGASADDKALLEALSGNLCRCTGYRPIIEAGRRAAAQTWEPAQGTEQQAKGDEIDLSGPAWLQASEMLATLGQIQERAAGLEDSEGRRYDAPTNIQALRQLRDQYPQARLVAGGTDLSLEITQFLKDLDHLISVANVDKLHEIREDKDGLYIGAAVSYREAEPLLSRRWPQFHAMIERLGSRQIRNRGTIGGNIGNASPIGDMPPALIALGAEVELDSVDGIRRMPLEEFFHDYKKTDLRPNEFIRGVWIPEPKADEQLYLYKISKRLDDDISAVLGAFWIKSDGERVADCRLAFGGMAAIPKRGPAAEAALRGQTWDISSVEAAVTALEGEFTPMSDVRGSSAYRMQVAGNLLRRALLESTHKDKKQPLMVTDYA</sequence>
<accession>A0ABW1YJM5</accession>
<dbReference type="InterPro" id="IPR005107">
    <property type="entry name" value="CO_DH_flav_C"/>
</dbReference>
<dbReference type="Pfam" id="PF00111">
    <property type="entry name" value="Fer2"/>
    <property type="match status" value="1"/>
</dbReference>
<evidence type="ECO:0000313" key="9">
    <source>
        <dbReference type="Proteomes" id="UP001596425"/>
    </source>
</evidence>
<keyword evidence="4 8" id="KW-0560">Oxidoreductase</keyword>
<dbReference type="SUPFAM" id="SSF56176">
    <property type="entry name" value="FAD-binding/transporter-associated domain-like"/>
    <property type="match status" value="1"/>
</dbReference>
<feature type="domain" description="FAD-binding PCMH-type" evidence="7">
    <location>
        <begin position="210"/>
        <end position="383"/>
    </location>
</feature>
<dbReference type="InterPro" id="IPR001041">
    <property type="entry name" value="2Fe-2S_ferredoxin-type"/>
</dbReference>
<reference evidence="9" key="1">
    <citation type="journal article" date="2019" name="Int. J. Syst. Evol. Microbiol.">
        <title>The Global Catalogue of Microorganisms (GCM) 10K type strain sequencing project: providing services to taxonomists for standard genome sequencing and annotation.</title>
        <authorList>
            <consortium name="The Broad Institute Genomics Platform"/>
            <consortium name="The Broad Institute Genome Sequencing Center for Infectious Disease"/>
            <person name="Wu L."/>
            <person name="Ma J."/>
        </authorList>
    </citation>
    <scope>NUCLEOTIDE SEQUENCE [LARGE SCALE GENOMIC DNA]</scope>
    <source>
        <strain evidence="9">CGMCC 1.13718</strain>
    </source>
</reference>
<evidence type="ECO:0000256" key="4">
    <source>
        <dbReference type="ARBA" id="ARBA00023002"/>
    </source>
</evidence>
<dbReference type="SUPFAM" id="SSF55447">
    <property type="entry name" value="CO dehydrogenase flavoprotein C-terminal domain-like"/>
    <property type="match status" value="1"/>
</dbReference>
<dbReference type="Gene3D" id="3.10.20.30">
    <property type="match status" value="1"/>
</dbReference>
<dbReference type="InterPro" id="IPR036010">
    <property type="entry name" value="2Fe-2S_ferredoxin-like_sf"/>
</dbReference>
<keyword evidence="1" id="KW-0285">Flavoprotein</keyword>
<dbReference type="PANTHER" id="PTHR45444:SF3">
    <property type="entry name" value="XANTHINE DEHYDROGENASE"/>
    <property type="match status" value="1"/>
</dbReference>
<feature type="domain" description="2Fe-2S ferredoxin-type" evidence="6">
    <location>
        <begin position="1"/>
        <end position="88"/>
    </location>
</feature>
<dbReference type="Pfam" id="PF03450">
    <property type="entry name" value="CO_deh_flav_C"/>
    <property type="match status" value="1"/>
</dbReference>
<organism evidence="8 9">
    <name type="scientific">Microbulbifer taiwanensis</name>
    <dbReference type="NCBI Taxonomy" id="986746"/>
    <lineage>
        <taxon>Bacteria</taxon>
        <taxon>Pseudomonadati</taxon>
        <taxon>Pseudomonadota</taxon>
        <taxon>Gammaproteobacteria</taxon>
        <taxon>Cellvibrionales</taxon>
        <taxon>Microbulbiferaceae</taxon>
        <taxon>Microbulbifer</taxon>
    </lineage>
</organism>
<evidence type="ECO:0000256" key="5">
    <source>
        <dbReference type="ARBA" id="ARBA00023004"/>
    </source>
</evidence>
<keyword evidence="9" id="KW-1185">Reference proteome</keyword>
<dbReference type="InterPro" id="IPR014307">
    <property type="entry name" value="Xanthine_DH_ssu"/>
</dbReference>
<dbReference type="GO" id="GO:0004854">
    <property type="term" value="F:xanthine dehydrogenase activity"/>
    <property type="evidence" value="ECO:0007669"/>
    <property type="project" value="UniProtKB-EC"/>
</dbReference>
<dbReference type="InterPro" id="IPR036683">
    <property type="entry name" value="CO_DH_flav_C_dom_sf"/>
</dbReference>
<name>A0ABW1YJM5_9GAMM</name>
<dbReference type="InterPro" id="IPR002888">
    <property type="entry name" value="2Fe-2S-bd"/>
</dbReference>
<evidence type="ECO:0000256" key="1">
    <source>
        <dbReference type="ARBA" id="ARBA00022630"/>
    </source>
</evidence>
<dbReference type="InterPro" id="IPR012675">
    <property type="entry name" value="Beta-grasp_dom_sf"/>
</dbReference>
<dbReference type="SUPFAM" id="SSF54292">
    <property type="entry name" value="2Fe-2S ferredoxin-like"/>
    <property type="match status" value="1"/>
</dbReference>
<dbReference type="InterPro" id="IPR036884">
    <property type="entry name" value="2Fe-2S-bd_dom_sf"/>
</dbReference>
<keyword evidence="2" id="KW-0479">Metal-binding</keyword>
<dbReference type="Gene3D" id="3.30.465.10">
    <property type="match status" value="1"/>
</dbReference>
<dbReference type="InterPro" id="IPR006058">
    <property type="entry name" value="2Fe2S_fd_BS"/>
</dbReference>
<dbReference type="RefSeq" id="WP_193191788.1">
    <property type="nucleotide sequence ID" value="NZ_JACZFR010000023.1"/>
</dbReference>
<dbReference type="Gene3D" id="3.30.43.10">
    <property type="entry name" value="Uridine Diphospho-n-acetylenolpyruvylglucosamine Reductase, domain 2"/>
    <property type="match status" value="1"/>
</dbReference>
<dbReference type="InterPro" id="IPR036318">
    <property type="entry name" value="FAD-bd_PCMH-like_sf"/>
</dbReference>
<dbReference type="InterPro" id="IPR016167">
    <property type="entry name" value="FAD-bd_PCMH_sub1"/>
</dbReference>
<dbReference type="PANTHER" id="PTHR45444">
    <property type="entry name" value="XANTHINE DEHYDROGENASE"/>
    <property type="match status" value="1"/>
</dbReference>
<dbReference type="InterPro" id="IPR002346">
    <property type="entry name" value="Mopterin_DH_FAD-bd"/>
</dbReference>
<evidence type="ECO:0000256" key="3">
    <source>
        <dbReference type="ARBA" id="ARBA00022827"/>
    </source>
</evidence>
<dbReference type="CDD" id="cd00207">
    <property type="entry name" value="fer2"/>
    <property type="match status" value="1"/>
</dbReference>
<evidence type="ECO:0000259" key="7">
    <source>
        <dbReference type="PROSITE" id="PS51387"/>
    </source>
</evidence>
<evidence type="ECO:0000256" key="2">
    <source>
        <dbReference type="ARBA" id="ARBA00022723"/>
    </source>
</evidence>
<dbReference type="EC" id="1.17.1.4" evidence="8"/>
<dbReference type="PROSITE" id="PS51085">
    <property type="entry name" value="2FE2S_FER_2"/>
    <property type="match status" value="1"/>
</dbReference>
<keyword evidence="5" id="KW-0408">Iron</keyword>
<dbReference type="InterPro" id="IPR016208">
    <property type="entry name" value="Ald_Oxase/xanthine_DH-like"/>
</dbReference>
<dbReference type="SUPFAM" id="SSF47741">
    <property type="entry name" value="CO dehydrogenase ISP C-domain like"/>
    <property type="match status" value="1"/>
</dbReference>
<keyword evidence="3" id="KW-0274">FAD</keyword>
<dbReference type="NCBIfam" id="TIGR02963">
    <property type="entry name" value="xanthine_xdhA"/>
    <property type="match status" value="1"/>
</dbReference>
<evidence type="ECO:0000259" key="6">
    <source>
        <dbReference type="PROSITE" id="PS51085"/>
    </source>
</evidence>
<protein>
    <submittedName>
        <fullName evidence="8">Xanthine dehydrogenase small subunit</fullName>
        <ecNumber evidence="8">1.17.1.4</ecNumber>
    </submittedName>
</protein>
<dbReference type="Pfam" id="PF00941">
    <property type="entry name" value="FAD_binding_5"/>
    <property type="match status" value="1"/>
</dbReference>
<dbReference type="InterPro" id="IPR016169">
    <property type="entry name" value="FAD-bd_PCMH_sub2"/>
</dbReference>
<proteinExistence type="predicted"/>
<dbReference type="SMART" id="SM01092">
    <property type="entry name" value="CO_deh_flav_C"/>
    <property type="match status" value="1"/>
</dbReference>
<evidence type="ECO:0000313" key="8">
    <source>
        <dbReference type="EMBL" id="MFC6632885.1"/>
    </source>
</evidence>